<reference evidence="2" key="1">
    <citation type="submission" date="2022-10" db="EMBL/GenBank/DDBJ databases">
        <title>The complete genomes of actinobacterial strains from the NBC collection.</title>
        <authorList>
            <person name="Joergensen T.S."/>
            <person name="Alvarez Arevalo M."/>
            <person name="Sterndorff E.B."/>
            <person name="Faurdal D."/>
            <person name="Vuksanovic O."/>
            <person name="Mourched A.-S."/>
            <person name="Charusanti P."/>
            <person name="Shaw S."/>
            <person name="Blin K."/>
            <person name="Weber T."/>
        </authorList>
    </citation>
    <scope>NUCLEOTIDE SEQUENCE</scope>
    <source>
        <strain evidence="2">NBC_00283</strain>
    </source>
</reference>
<dbReference type="RefSeq" id="WP_256382652.1">
    <property type="nucleotide sequence ID" value="NZ_BMVE01000001.1"/>
</dbReference>
<dbReference type="Proteomes" id="UP001432075">
    <property type="component" value="Chromosome"/>
</dbReference>
<keyword evidence="1" id="KW-0732">Signal</keyword>
<feature type="chain" id="PRO_5047156871" evidence="1">
    <location>
        <begin position="22"/>
        <end position="43"/>
    </location>
</feature>
<sequence>MRSKIAACVGVLTVALVLGTAAVPRPSGAEVRAIEVGPAVSPR</sequence>
<organism evidence="2 3">
    <name type="scientific">Streptomyces goshikiensis</name>
    <dbReference type="NCBI Taxonomy" id="1942"/>
    <lineage>
        <taxon>Bacteria</taxon>
        <taxon>Bacillati</taxon>
        <taxon>Actinomycetota</taxon>
        <taxon>Actinomycetes</taxon>
        <taxon>Kitasatosporales</taxon>
        <taxon>Streptomycetaceae</taxon>
        <taxon>Streptomyces</taxon>
    </lineage>
</organism>
<protein>
    <submittedName>
        <fullName evidence="2">Uncharacterized protein</fullName>
    </submittedName>
</protein>
<evidence type="ECO:0000313" key="3">
    <source>
        <dbReference type="Proteomes" id="UP001432075"/>
    </source>
</evidence>
<gene>
    <name evidence="2" type="ORF">OHU17_11945</name>
</gene>
<evidence type="ECO:0000256" key="1">
    <source>
        <dbReference type="SAM" id="SignalP"/>
    </source>
</evidence>
<keyword evidence="3" id="KW-1185">Reference proteome</keyword>
<proteinExistence type="predicted"/>
<evidence type="ECO:0000313" key="2">
    <source>
        <dbReference type="EMBL" id="WUO46501.1"/>
    </source>
</evidence>
<name>A0ABZ1RJK0_9ACTN</name>
<accession>A0ABZ1RJK0</accession>
<feature type="signal peptide" evidence="1">
    <location>
        <begin position="1"/>
        <end position="21"/>
    </location>
</feature>
<dbReference type="EMBL" id="CP108057">
    <property type="protein sequence ID" value="WUO46501.1"/>
    <property type="molecule type" value="Genomic_DNA"/>
</dbReference>
<dbReference type="GeneID" id="91411734"/>